<dbReference type="Gene3D" id="1.10.1220.10">
    <property type="entry name" value="Met repressor-like"/>
    <property type="match status" value="1"/>
</dbReference>
<organism evidence="1 2">
    <name type="scientific">Candidatus Chisholmbacteria bacterium RIFCSPHIGHO2_01_FULL_48_12</name>
    <dbReference type="NCBI Taxonomy" id="1797589"/>
    <lineage>
        <taxon>Bacteria</taxon>
        <taxon>Candidatus Chisholmiibacteriota</taxon>
    </lineage>
</organism>
<dbReference type="CDD" id="cd22231">
    <property type="entry name" value="RHH_NikR_HicB-like"/>
    <property type="match status" value="1"/>
</dbReference>
<evidence type="ECO:0000313" key="1">
    <source>
        <dbReference type="EMBL" id="OGY17730.1"/>
    </source>
</evidence>
<dbReference type="InterPro" id="IPR010985">
    <property type="entry name" value="Ribbon_hlx_hlx"/>
</dbReference>
<evidence type="ECO:0000313" key="2">
    <source>
        <dbReference type="Proteomes" id="UP000177324"/>
    </source>
</evidence>
<dbReference type="EMBL" id="MHCH01000015">
    <property type="protein sequence ID" value="OGY17730.1"/>
    <property type="molecule type" value="Genomic_DNA"/>
</dbReference>
<comment type="caution">
    <text evidence="1">The sequence shown here is derived from an EMBL/GenBank/DDBJ whole genome shotgun (WGS) entry which is preliminary data.</text>
</comment>
<proteinExistence type="predicted"/>
<dbReference type="GO" id="GO:0006355">
    <property type="term" value="P:regulation of DNA-templated transcription"/>
    <property type="evidence" value="ECO:0007669"/>
    <property type="project" value="InterPro"/>
</dbReference>
<reference evidence="1 2" key="1">
    <citation type="journal article" date="2016" name="Nat. Commun.">
        <title>Thousands of microbial genomes shed light on interconnected biogeochemical processes in an aquifer system.</title>
        <authorList>
            <person name="Anantharaman K."/>
            <person name="Brown C.T."/>
            <person name="Hug L.A."/>
            <person name="Sharon I."/>
            <person name="Castelle C.J."/>
            <person name="Probst A.J."/>
            <person name="Thomas B.C."/>
            <person name="Singh A."/>
            <person name="Wilkins M.J."/>
            <person name="Karaoz U."/>
            <person name="Brodie E.L."/>
            <person name="Williams K.H."/>
            <person name="Hubbard S.S."/>
            <person name="Banfield J.F."/>
        </authorList>
    </citation>
    <scope>NUCLEOTIDE SEQUENCE [LARGE SCALE GENOMIC DNA]</scope>
</reference>
<dbReference type="InterPro" id="IPR013321">
    <property type="entry name" value="Arc_rbn_hlx_hlx"/>
</dbReference>
<accession>A0A1G1VQS4</accession>
<dbReference type="AlphaFoldDB" id="A0A1G1VQS4"/>
<protein>
    <submittedName>
        <fullName evidence="1">Uncharacterized protein</fullName>
    </submittedName>
</protein>
<gene>
    <name evidence="1" type="ORF">A2784_01235</name>
</gene>
<dbReference type="SUPFAM" id="SSF47598">
    <property type="entry name" value="Ribbon-helix-helix"/>
    <property type="match status" value="1"/>
</dbReference>
<sequence length="86" mass="9878">MQTQMINFMIPKTLLVQVDRVAKRVITSRSELVRVALKNYLAGLKKRENDFRAIRLSGQKVGLSENEAVKLVDEIRDELPMNQKHG</sequence>
<name>A0A1G1VQS4_9BACT</name>
<dbReference type="Proteomes" id="UP000177324">
    <property type="component" value="Unassembled WGS sequence"/>
</dbReference>
<dbReference type="STRING" id="1797589.A2784_01235"/>